<evidence type="ECO:0000313" key="1">
    <source>
        <dbReference type="EMBL" id="KAF9610275.1"/>
    </source>
</evidence>
<evidence type="ECO:0000313" key="2">
    <source>
        <dbReference type="Proteomes" id="UP000631114"/>
    </source>
</evidence>
<accession>A0A835I250</accession>
<name>A0A835I250_9MAGN</name>
<proteinExistence type="predicted"/>
<dbReference type="AlphaFoldDB" id="A0A835I250"/>
<reference evidence="1 2" key="1">
    <citation type="submission" date="2020-10" db="EMBL/GenBank/DDBJ databases">
        <title>The Coptis chinensis genome and diversification of protoberbering-type alkaloids.</title>
        <authorList>
            <person name="Wang B."/>
            <person name="Shu S."/>
            <person name="Song C."/>
            <person name="Liu Y."/>
        </authorList>
    </citation>
    <scope>NUCLEOTIDE SEQUENCE [LARGE SCALE GENOMIC DNA]</scope>
    <source>
        <strain evidence="1">HL-2020</strain>
        <tissue evidence="1">Leaf</tissue>
    </source>
</reference>
<organism evidence="1 2">
    <name type="scientific">Coptis chinensis</name>
    <dbReference type="NCBI Taxonomy" id="261450"/>
    <lineage>
        <taxon>Eukaryota</taxon>
        <taxon>Viridiplantae</taxon>
        <taxon>Streptophyta</taxon>
        <taxon>Embryophyta</taxon>
        <taxon>Tracheophyta</taxon>
        <taxon>Spermatophyta</taxon>
        <taxon>Magnoliopsida</taxon>
        <taxon>Ranunculales</taxon>
        <taxon>Ranunculaceae</taxon>
        <taxon>Coptidoideae</taxon>
        <taxon>Coptis</taxon>
    </lineage>
</organism>
<sequence length="78" mass="8742">MYTCASYLRSLWRVSSTLFAHVASDSVLNPLGHCTEFPIATNYPSISAREFVELELAVINWKGKSEGESIMANKSRMK</sequence>
<gene>
    <name evidence="1" type="ORF">IFM89_021836</name>
</gene>
<protein>
    <submittedName>
        <fullName evidence="1">Uncharacterized protein</fullName>
    </submittedName>
</protein>
<dbReference type="Proteomes" id="UP000631114">
    <property type="component" value="Unassembled WGS sequence"/>
</dbReference>
<dbReference type="OrthoDB" id="10248513at2759"/>
<keyword evidence="2" id="KW-1185">Reference proteome</keyword>
<comment type="caution">
    <text evidence="1">The sequence shown here is derived from an EMBL/GenBank/DDBJ whole genome shotgun (WGS) entry which is preliminary data.</text>
</comment>
<dbReference type="EMBL" id="JADFTS010000004">
    <property type="protein sequence ID" value="KAF9610275.1"/>
    <property type="molecule type" value="Genomic_DNA"/>
</dbReference>